<dbReference type="GO" id="GO:0003755">
    <property type="term" value="F:peptidyl-prolyl cis-trans isomerase activity"/>
    <property type="evidence" value="ECO:0007669"/>
    <property type="project" value="UniProtKB-KW"/>
</dbReference>
<dbReference type="EC" id="5.2.1.8" evidence="2"/>
<name>A0ABD4T4L2_9CYAN</name>
<dbReference type="RefSeq" id="WP_166282478.1">
    <property type="nucleotide sequence ID" value="NZ_JTHE03000065.1"/>
</dbReference>
<sequence>MIAQLLNIQASDLMEEAQLSCQIPGLITGILTRKIITDQAQALNISVSDAELQEAADHIRLAEKLQKAEDTYAWLKKHHLSVDQFEQLAAGNVLSTKLAQHLFGDRVEAYFAEHQLDYYEATLSEVLINDLDLALELFFSLQEQEISFFEVAQAHIQDPDLRHMGGYRGRQSRFSLRPEVSSAVFSAQAHQILKPIVSSLGVHLVQVHEIFEPSLTAEVRNQIVSTLFLDWINQEIEQLQPHVDFQF</sequence>
<proteinExistence type="predicted"/>
<dbReference type="PROSITE" id="PS50198">
    <property type="entry name" value="PPIC_PPIASE_2"/>
    <property type="match status" value="1"/>
</dbReference>
<keyword evidence="3" id="KW-0732">Signal</keyword>
<dbReference type="InterPro" id="IPR046357">
    <property type="entry name" value="PPIase_dom_sf"/>
</dbReference>
<evidence type="ECO:0000256" key="3">
    <source>
        <dbReference type="ARBA" id="ARBA00022729"/>
    </source>
</evidence>
<dbReference type="InterPro" id="IPR000297">
    <property type="entry name" value="PPIase_PpiC"/>
</dbReference>
<dbReference type="AlphaFoldDB" id="A0ABD4T4L2"/>
<keyword evidence="5 6" id="KW-0413">Isomerase</keyword>
<dbReference type="Gene3D" id="1.10.4030.10">
    <property type="entry name" value="Porin chaperone SurA, peptide-binding domain"/>
    <property type="match status" value="1"/>
</dbReference>
<dbReference type="InterPro" id="IPR027304">
    <property type="entry name" value="Trigger_fact/SurA_dom_sf"/>
</dbReference>
<dbReference type="Pfam" id="PF00639">
    <property type="entry name" value="Rotamase"/>
    <property type="match status" value="1"/>
</dbReference>
<evidence type="ECO:0000256" key="5">
    <source>
        <dbReference type="ARBA" id="ARBA00023235"/>
    </source>
</evidence>
<protein>
    <recommendedName>
        <fullName evidence="2">peptidylprolyl isomerase</fullName>
        <ecNumber evidence="2">5.2.1.8</ecNumber>
    </recommendedName>
</protein>
<evidence type="ECO:0000256" key="1">
    <source>
        <dbReference type="ARBA" id="ARBA00000971"/>
    </source>
</evidence>
<accession>A0ABD4T4L2</accession>
<keyword evidence="9" id="KW-1185">Reference proteome</keyword>
<evidence type="ECO:0000256" key="6">
    <source>
        <dbReference type="PROSITE-ProRule" id="PRU00278"/>
    </source>
</evidence>
<gene>
    <name evidence="8" type="ORF">QQ91_0012325</name>
</gene>
<feature type="domain" description="PpiC" evidence="7">
    <location>
        <begin position="107"/>
        <end position="209"/>
    </location>
</feature>
<dbReference type="PANTHER" id="PTHR47245">
    <property type="entry name" value="PEPTIDYLPROLYL ISOMERASE"/>
    <property type="match status" value="1"/>
</dbReference>
<comment type="catalytic activity">
    <reaction evidence="1">
        <text>[protein]-peptidylproline (omega=180) = [protein]-peptidylproline (omega=0)</text>
        <dbReference type="Rhea" id="RHEA:16237"/>
        <dbReference type="Rhea" id="RHEA-COMP:10747"/>
        <dbReference type="Rhea" id="RHEA-COMP:10748"/>
        <dbReference type="ChEBI" id="CHEBI:83833"/>
        <dbReference type="ChEBI" id="CHEBI:83834"/>
        <dbReference type="EC" id="5.2.1.8"/>
    </reaction>
</comment>
<dbReference type="InterPro" id="IPR050245">
    <property type="entry name" value="PrsA_foldase"/>
</dbReference>
<evidence type="ECO:0000313" key="8">
    <source>
        <dbReference type="EMBL" id="MCM1983604.1"/>
    </source>
</evidence>
<keyword evidence="4 6" id="KW-0697">Rotamase</keyword>
<evidence type="ECO:0000256" key="2">
    <source>
        <dbReference type="ARBA" id="ARBA00013194"/>
    </source>
</evidence>
<dbReference type="PANTHER" id="PTHR47245:SF1">
    <property type="entry name" value="FOLDASE PROTEIN PRSA"/>
    <property type="match status" value="1"/>
</dbReference>
<dbReference type="Proteomes" id="UP000031561">
    <property type="component" value="Unassembled WGS sequence"/>
</dbReference>
<evidence type="ECO:0000256" key="4">
    <source>
        <dbReference type="ARBA" id="ARBA00023110"/>
    </source>
</evidence>
<comment type="caution">
    <text evidence="8">The sequence shown here is derived from an EMBL/GenBank/DDBJ whole genome shotgun (WGS) entry which is preliminary data.</text>
</comment>
<dbReference type="EMBL" id="JTHE03000065">
    <property type="protein sequence ID" value="MCM1983604.1"/>
    <property type="molecule type" value="Genomic_DNA"/>
</dbReference>
<evidence type="ECO:0000259" key="7">
    <source>
        <dbReference type="PROSITE" id="PS50198"/>
    </source>
</evidence>
<dbReference type="SUPFAM" id="SSF54534">
    <property type="entry name" value="FKBP-like"/>
    <property type="match status" value="1"/>
</dbReference>
<organism evidence="8 9">
    <name type="scientific">Lyngbya confervoides BDU141951</name>
    <dbReference type="NCBI Taxonomy" id="1574623"/>
    <lineage>
        <taxon>Bacteria</taxon>
        <taxon>Bacillati</taxon>
        <taxon>Cyanobacteriota</taxon>
        <taxon>Cyanophyceae</taxon>
        <taxon>Oscillatoriophycideae</taxon>
        <taxon>Oscillatoriales</taxon>
        <taxon>Microcoleaceae</taxon>
        <taxon>Lyngbya</taxon>
    </lineage>
</organism>
<dbReference type="SUPFAM" id="SSF109998">
    <property type="entry name" value="Triger factor/SurA peptide-binding domain-like"/>
    <property type="match status" value="1"/>
</dbReference>
<evidence type="ECO:0000313" key="9">
    <source>
        <dbReference type="Proteomes" id="UP000031561"/>
    </source>
</evidence>
<dbReference type="Gene3D" id="3.10.50.40">
    <property type="match status" value="1"/>
</dbReference>
<reference evidence="8 9" key="1">
    <citation type="journal article" date="2015" name="Genome Announc.">
        <title>Draft Genome Sequence of Filamentous Marine Cyanobacterium Lyngbya confervoides Strain BDU141951.</title>
        <authorList>
            <person name="Chandrababunaidu M.M."/>
            <person name="Sen D."/>
            <person name="Tripathy S."/>
        </authorList>
    </citation>
    <scope>NUCLEOTIDE SEQUENCE [LARGE SCALE GENOMIC DNA]</scope>
    <source>
        <strain evidence="8 9">BDU141951</strain>
    </source>
</reference>